<proteinExistence type="predicted"/>
<dbReference type="Gene3D" id="2.20.25.240">
    <property type="match status" value="3"/>
</dbReference>
<accession>A0A914BLD1</accession>
<dbReference type="RefSeq" id="XP_038076735.1">
    <property type="nucleotide sequence ID" value="XM_038220807.1"/>
</dbReference>
<name>A0A914BLD1_PATMI</name>
<evidence type="ECO:0000313" key="2">
    <source>
        <dbReference type="EnsemblMetazoa" id="XP_038076735.1"/>
    </source>
</evidence>
<reference evidence="2" key="1">
    <citation type="submission" date="2022-11" db="UniProtKB">
        <authorList>
            <consortium name="EnsemblMetazoa"/>
        </authorList>
    </citation>
    <scope>IDENTIFICATION</scope>
</reference>
<dbReference type="AlphaFoldDB" id="A0A914BLD1"/>
<dbReference type="OrthoDB" id="10071823at2759"/>
<evidence type="ECO:0000256" key="1">
    <source>
        <dbReference type="SAM" id="MobiDB-lite"/>
    </source>
</evidence>
<feature type="region of interest" description="Disordered" evidence="1">
    <location>
        <begin position="459"/>
        <end position="480"/>
    </location>
</feature>
<feature type="compositionally biased region" description="Acidic residues" evidence="1">
    <location>
        <begin position="466"/>
        <end position="480"/>
    </location>
</feature>
<sequence length="480" mass="53403">MATEMEQTAMQELLIQQVIEIAESNVDVEIIDDQFVPGQASLSPVKWKRSTKQYKRICKPKLVDALGYVYNVKRVRAHGATDWQCTARGKSISCRATVKQKKGGFIPGPQPHVHMAESQIDTTDVVDGTNAKSKTTKKAKKAKKAEKPVKMTKAMLSSMKAEIPDSKYRKSKKLAKLQNIVNYQKPRLVDNRNGFTYSIKRVRNEDTSWKCILRDSTIKCPAVLRQCKEQFALGSKPHNHEGGIQVETVPKTQKAPKAKRKQKKCIAEQAWDIVNDGGANTSEPPVALLASEPQTSRLSEEAQAAGYRFLQSSSQRCRPRLVDSQGFMYNVKRVRKKAVDWQCTVRSKKMRCPVFLKECDGVITPGPHQHTHAPEPGALVKSVVKAAIKAKAIENFNQPTKEIVSQVLTQQVSEEPTAAVLSPVNLARMAYRAREGKKKLYFNNILCGLARFHPDGTGSWAGGNVDDGDSDNSSDSDEDQ</sequence>
<dbReference type="PANTHER" id="PTHR20956">
    <property type="entry name" value="HEH2P"/>
    <property type="match status" value="1"/>
</dbReference>
<keyword evidence="3" id="KW-1185">Reference proteome</keyword>
<organism evidence="2 3">
    <name type="scientific">Patiria miniata</name>
    <name type="common">Bat star</name>
    <name type="synonym">Asterina miniata</name>
    <dbReference type="NCBI Taxonomy" id="46514"/>
    <lineage>
        <taxon>Eukaryota</taxon>
        <taxon>Metazoa</taxon>
        <taxon>Echinodermata</taxon>
        <taxon>Eleutherozoa</taxon>
        <taxon>Asterozoa</taxon>
        <taxon>Asteroidea</taxon>
        <taxon>Valvatacea</taxon>
        <taxon>Valvatida</taxon>
        <taxon>Asterinidae</taxon>
        <taxon>Patiria</taxon>
    </lineage>
</organism>
<dbReference type="Proteomes" id="UP000887568">
    <property type="component" value="Unplaced"/>
</dbReference>
<dbReference type="EnsemblMetazoa" id="XM_038220807.1">
    <property type="protein sequence ID" value="XP_038076735.1"/>
    <property type="gene ID" value="LOC119744726"/>
</dbReference>
<dbReference type="GeneID" id="119744726"/>
<dbReference type="PANTHER" id="PTHR20956:SF12">
    <property type="entry name" value="FLYWCH-TYPE DOMAIN-CONTAINING PROTEIN"/>
    <property type="match status" value="1"/>
</dbReference>
<protein>
    <recommendedName>
        <fullName evidence="4">FLYWCH-type domain-containing protein</fullName>
    </recommendedName>
</protein>
<evidence type="ECO:0000313" key="3">
    <source>
        <dbReference type="Proteomes" id="UP000887568"/>
    </source>
</evidence>
<evidence type="ECO:0008006" key="4">
    <source>
        <dbReference type="Google" id="ProtNLM"/>
    </source>
</evidence>